<feature type="compositionally biased region" description="Basic and acidic residues" evidence="1">
    <location>
        <begin position="12"/>
        <end position="22"/>
    </location>
</feature>
<comment type="caution">
    <text evidence="2">The sequence shown here is derived from an EMBL/GenBank/DDBJ whole genome shotgun (WGS) entry which is preliminary data.</text>
</comment>
<evidence type="ECO:0000256" key="1">
    <source>
        <dbReference type="SAM" id="MobiDB-lite"/>
    </source>
</evidence>
<feature type="region of interest" description="Disordered" evidence="1">
    <location>
        <begin position="1"/>
        <end position="101"/>
    </location>
</feature>
<protein>
    <submittedName>
        <fullName evidence="2">Uncharacterized protein</fullName>
    </submittedName>
</protein>
<feature type="compositionally biased region" description="Basic residues" evidence="1">
    <location>
        <begin position="1"/>
        <end position="11"/>
    </location>
</feature>
<sequence>MEKHIFLKRGRKDKDKDEDPRAGSDQWLKRRKTSKDLKSSGKSGQAEELVFETAGTEMLQNQGSDLGNTDDQPNVEDASECDWFKKPERPPTPASDWNTTKSIDFISPQTWISKIAKAKKPPLTFDELMSIPFDF</sequence>
<name>A0A699UD42_TANCI</name>
<organism evidence="2">
    <name type="scientific">Tanacetum cinerariifolium</name>
    <name type="common">Dalmatian daisy</name>
    <name type="synonym">Chrysanthemum cinerariifolium</name>
    <dbReference type="NCBI Taxonomy" id="118510"/>
    <lineage>
        <taxon>Eukaryota</taxon>
        <taxon>Viridiplantae</taxon>
        <taxon>Streptophyta</taxon>
        <taxon>Embryophyta</taxon>
        <taxon>Tracheophyta</taxon>
        <taxon>Spermatophyta</taxon>
        <taxon>Magnoliopsida</taxon>
        <taxon>eudicotyledons</taxon>
        <taxon>Gunneridae</taxon>
        <taxon>Pentapetalae</taxon>
        <taxon>asterids</taxon>
        <taxon>campanulids</taxon>
        <taxon>Asterales</taxon>
        <taxon>Asteraceae</taxon>
        <taxon>Asteroideae</taxon>
        <taxon>Anthemideae</taxon>
        <taxon>Anthemidinae</taxon>
        <taxon>Tanacetum</taxon>
    </lineage>
</organism>
<dbReference type="AlphaFoldDB" id="A0A699UD42"/>
<evidence type="ECO:0000313" key="2">
    <source>
        <dbReference type="EMBL" id="GFD21095.1"/>
    </source>
</evidence>
<reference evidence="2" key="1">
    <citation type="journal article" date="2019" name="Sci. Rep.">
        <title>Draft genome of Tanacetum cinerariifolium, the natural source of mosquito coil.</title>
        <authorList>
            <person name="Yamashiro T."/>
            <person name="Shiraishi A."/>
            <person name="Satake H."/>
            <person name="Nakayama K."/>
        </authorList>
    </citation>
    <scope>NUCLEOTIDE SEQUENCE</scope>
</reference>
<feature type="compositionally biased region" description="Polar residues" evidence="1">
    <location>
        <begin position="58"/>
        <end position="72"/>
    </location>
</feature>
<dbReference type="EMBL" id="BKCJ011327253">
    <property type="protein sequence ID" value="GFD21095.1"/>
    <property type="molecule type" value="Genomic_DNA"/>
</dbReference>
<gene>
    <name evidence="2" type="ORF">Tci_893064</name>
</gene>
<proteinExistence type="predicted"/>
<feature type="non-terminal residue" evidence="2">
    <location>
        <position position="135"/>
    </location>
</feature>
<accession>A0A699UD42</accession>